<accession>A0A7W6MMN3</accession>
<dbReference type="RefSeq" id="WP_183205332.1">
    <property type="nucleotide sequence ID" value="NZ_JAAAMM010000001.1"/>
</dbReference>
<dbReference type="InterPro" id="IPR050832">
    <property type="entry name" value="Bact_Acetyltransf"/>
</dbReference>
<evidence type="ECO:0000256" key="2">
    <source>
        <dbReference type="ARBA" id="ARBA00023315"/>
    </source>
</evidence>
<dbReference type="InterPro" id="IPR016181">
    <property type="entry name" value="Acyl_CoA_acyltransferase"/>
</dbReference>
<keyword evidence="1 4" id="KW-0808">Transferase</keyword>
<name>A0A7W6MMN3_9HYPH</name>
<evidence type="ECO:0000259" key="3">
    <source>
        <dbReference type="PROSITE" id="PS51186"/>
    </source>
</evidence>
<dbReference type="CDD" id="cd04301">
    <property type="entry name" value="NAT_SF"/>
    <property type="match status" value="1"/>
</dbReference>
<organism evidence="4 5">
    <name type="scientific">Aurantimonas endophytica</name>
    <dbReference type="NCBI Taxonomy" id="1522175"/>
    <lineage>
        <taxon>Bacteria</taxon>
        <taxon>Pseudomonadati</taxon>
        <taxon>Pseudomonadota</taxon>
        <taxon>Alphaproteobacteria</taxon>
        <taxon>Hyphomicrobiales</taxon>
        <taxon>Aurantimonadaceae</taxon>
        <taxon>Aurantimonas</taxon>
    </lineage>
</organism>
<dbReference type="PROSITE" id="PS51186">
    <property type="entry name" value="GNAT"/>
    <property type="match status" value="1"/>
</dbReference>
<evidence type="ECO:0000256" key="1">
    <source>
        <dbReference type="ARBA" id="ARBA00022679"/>
    </source>
</evidence>
<dbReference type="EMBL" id="JACIEM010000001">
    <property type="protein sequence ID" value="MBB4001050.1"/>
    <property type="molecule type" value="Genomic_DNA"/>
</dbReference>
<dbReference type="EC" id="2.3.1.-" evidence="4"/>
<gene>
    <name evidence="4" type="ORF">GGR03_000097</name>
</gene>
<dbReference type="InterPro" id="IPR000182">
    <property type="entry name" value="GNAT_dom"/>
</dbReference>
<sequence length="160" mass="17755">MSRSTLEVKQIPGHIVLRPARDVDYDAVAEVWHKSASLPDVGPAVMPSEKELRCRIDAELVAGWRVTVATDDDAVVGFVATRPSDAILCELFVHPENTGAGVGRALLKHAMTTMPRGFSLYTRSVNTKARLFYERAGLVRSHEDVHPRTGDPVTFYAWKR</sequence>
<protein>
    <submittedName>
        <fullName evidence="4">Putative acetyltransferase</fullName>
        <ecNumber evidence="4">2.3.1.-</ecNumber>
    </submittedName>
</protein>
<dbReference type="Gene3D" id="3.40.630.30">
    <property type="match status" value="1"/>
</dbReference>
<dbReference type="SUPFAM" id="SSF55729">
    <property type="entry name" value="Acyl-CoA N-acyltransferases (Nat)"/>
    <property type="match status" value="1"/>
</dbReference>
<dbReference type="Proteomes" id="UP000588647">
    <property type="component" value="Unassembled WGS sequence"/>
</dbReference>
<reference evidence="4 5" key="1">
    <citation type="submission" date="2020-08" db="EMBL/GenBank/DDBJ databases">
        <title>Genomic Encyclopedia of Type Strains, Phase IV (KMG-IV): sequencing the most valuable type-strain genomes for metagenomic binning, comparative biology and taxonomic classification.</title>
        <authorList>
            <person name="Goeker M."/>
        </authorList>
    </citation>
    <scope>NUCLEOTIDE SEQUENCE [LARGE SCALE GENOMIC DNA]</scope>
    <source>
        <strain evidence="4 5">DSM 103570</strain>
    </source>
</reference>
<dbReference type="Pfam" id="PF13508">
    <property type="entry name" value="Acetyltransf_7"/>
    <property type="match status" value="1"/>
</dbReference>
<keyword evidence="5" id="KW-1185">Reference proteome</keyword>
<evidence type="ECO:0000313" key="5">
    <source>
        <dbReference type="Proteomes" id="UP000588647"/>
    </source>
</evidence>
<proteinExistence type="predicted"/>
<evidence type="ECO:0000313" key="4">
    <source>
        <dbReference type="EMBL" id="MBB4001050.1"/>
    </source>
</evidence>
<feature type="domain" description="N-acetyltransferase" evidence="3">
    <location>
        <begin position="15"/>
        <end position="160"/>
    </location>
</feature>
<dbReference type="AlphaFoldDB" id="A0A7W6MMN3"/>
<dbReference type="PANTHER" id="PTHR43877">
    <property type="entry name" value="AMINOALKYLPHOSPHONATE N-ACETYLTRANSFERASE-RELATED-RELATED"/>
    <property type="match status" value="1"/>
</dbReference>
<keyword evidence="2 4" id="KW-0012">Acyltransferase</keyword>
<comment type="caution">
    <text evidence="4">The sequence shown here is derived from an EMBL/GenBank/DDBJ whole genome shotgun (WGS) entry which is preliminary data.</text>
</comment>
<dbReference type="GO" id="GO:0016747">
    <property type="term" value="F:acyltransferase activity, transferring groups other than amino-acyl groups"/>
    <property type="evidence" value="ECO:0007669"/>
    <property type="project" value="InterPro"/>
</dbReference>